<dbReference type="Proteomes" id="UP000813427">
    <property type="component" value="Unassembled WGS sequence"/>
</dbReference>
<feature type="region of interest" description="Disordered" evidence="11">
    <location>
        <begin position="1104"/>
        <end position="1131"/>
    </location>
</feature>
<dbReference type="InterPro" id="IPR047869">
    <property type="entry name" value="YdcJ_bac-like"/>
</dbReference>
<keyword evidence="3" id="KW-0223">Dioxygenase</keyword>
<reference evidence="13" key="1">
    <citation type="journal article" date="2021" name="Nat. Commun.">
        <title>Genetic determinants of endophytism in the Arabidopsis root mycobiome.</title>
        <authorList>
            <person name="Mesny F."/>
            <person name="Miyauchi S."/>
            <person name="Thiergart T."/>
            <person name="Pickel B."/>
            <person name="Atanasova L."/>
            <person name="Karlsson M."/>
            <person name="Huettel B."/>
            <person name="Barry K.W."/>
            <person name="Haridas S."/>
            <person name="Chen C."/>
            <person name="Bauer D."/>
            <person name="Andreopoulos W."/>
            <person name="Pangilinan J."/>
            <person name="LaButti K."/>
            <person name="Riley R."/>
            <person name="Lipzen A."/>
            <person name="Clum A."/>
            <person name="Drula E."/>
            <person name="Henrissat B."/>
            <person name="Kohler A."/>
            <person name="Grigoriev I.V."/>
            <person name="Martin F.M."/>
            <person name="Hacquard S."/>
        </authorList>
    </citation>
    <scope>NUCLEOTIDE SEQUENCE</scope>
    <source>
        <strain evidence="13">MPI-SDFR-AT-0068</strain>
    </source>
</reference>
<dbReference type="CDD" id="cd16348">
    <property type="entry name" value="VOC_YdcJ_like"/>
    <property type="match status" value="1"/>
</dbReference>
<keyword evidence="6" id="KW-0539">Nucleus</keyword>
<dbReference type="Pfam" id="PF04082">
    <property type="entry name" value="Fungal_trans"/>
    <property type="match status" value="1"/>
</dbReference>
<dbReference type="PROSITE" id="PS00463">
    <property type="entry name" value="ZN2_CY6_FUNGAL_1"/>
    <property type="match status" value="1"/>
</dbReference>
<dbReference type="InterPro" id="IPR007219">
    <property type="entry name" value="XnlR_reg_dom"/>
</dbReference>
<evidence type="ECO:0000256" key="8">
    <source>
        <dbReference type="ARBA" id="ARBA00035023"/>
    </source>
</evidence>
<dbReference type="PANTHER" id="PTHR39479">
    <property type="match status" value="1"/>
</dbReference>
<comment type="cofactor">
    <cofactor evidence="1">
        <name>Fe(2+)</name>
        <dbReference type="ChEBI" id="CHEBI:29033"/>
    </cofactor>
</comment>
<organism evidence="13 14">
    <name type="scientific">Fusarium tricinctum</name>
    <dbReference type="NCBI Taxonomy" id="61284"/>
    <lineage>
        <taxon>Eukaryota</taxon>
        <taxon>Fungi</taxon>
        <taxon>Dikarya</taxon>
        <taxon>Ascomycota</taxon>
        <taxon>Pezizomycotina</taxon>
        <taxon>Sordariomycetes</taxon>
        <taxon>Hypocreomycetidae</taxon>
        <taxon>Hypocreales</taxon>
        <taxon>Nectriaceae</taxon>
        <taxon>Fusarium</taxon>
        <taxon>Fusarium tricinctum species complex</taxon>
    </lineage>
</organism>
<evidence type="ECO:0000256" key="5">
    <source>
        <dbReference type="ARBA" id="ARBA00023004"/>
    </source>
</evidence>
<evidence type="ECO:0000259" key="12">
    <source>
        <dbReference type="PROSITE" id="PS50048"/>
    </source>
</evidence>
<dbReference type="SMART" id="SM01150">
    <property type="entry name" value="DUF1338"/>
    <property type="match status" value="1"/>
</dbReference>
<dbReference type="Gene3D" id="4.10.240.10">
    <property type="entry name" value="Zn(2)-C6 fungal-type DNA-binding domain"/>
    <property type="match status" value="1"/>
</dbReference>
<dbReference type="Pfam" id="PF00172">
    <property type="entry name" value="Zn_clus"/>
    <property type="match status" value="1"/>
</dbReference>
<dbReference type="GO" id="GO:0051213">
    <property type="term" value="F:dioxygenase activity"/>
    <property type="evidence" value="ECO:0007669"/>
    <property type="project" value="UniProtKB-KW"/>
</dbReference>
<accession>A0A8K0W603</accession>
<dbReference type="CDD" id="cd12148">
    <property type="entry name" value="fungal_TF_MHR"/>
    <property type="match status" value="1"/>
</dbReference>
<dbReference type="EMBL" id="JAGPXF010000009">
    <property type="protein sequence ID" value="KAH7231180.1"/>
    <property type="molecule type" value="Genomic_DNA"/>
</dbReference>
<protein>
    <recommendedName>
        <fullName evidence="9">2-oxoadipate dioxygenase/decarboxylase</fullName>
        <ecNumber evidence="8">1.13.11.93</ecNumber>
    </recommendedName>
    <alternativeName>
        <fullName evidence="10">2-hydroxyglutarate synthase</fullName>
    </alternativeName>
</protein>
<dbReference type="InterPro" id="IPR009770">
    <property type="entry name" value="HGLS"/>
</dbReference>
<dbReference type="GO" id="GO:0000981">
    <property type="term" value="F:DNA-binding transcription factor activity, RNA polymerase II-specific"/>
    <property type="evidence" value="ECO:0007669"/>
    <property type="project" value="InterPro"/>
</dbReference>
<evidence type="ECO:0000256" key="10">
    <source>
        <dbReference type="ARBA" id="ARBA00035045"/>
    </source>
</evidence>
<keyword evidence="4" id="KW-0560">Oxidoreductase</keyword>
<dbReference type="GO" id="GO:0008270">
    <property type="term" value="F:zinc ion binding"/>
    <property type="evidence" value="ECO:0007669"/>
    <property type="project" value="InterPro"/>
</dbReference>
<evidence type="ECO:0000256" key="4">
    <source>
        <dbReference type="ARBA" id="ARBA00023002"/>
    </source>
</evidence>
<evidence type="ECO:0000256" key="3">
    <source>
        <dbReference type="ARBA" id="ARBA00022964"/>
    </source>
</evidence>
<comment type="caution">
    <text evidence="13">The sequence shown here is derived from an EMBL/GenBank/DDBJ whole genome shotgun (WGS) entry which is preliminary data.</text>
</comment>
<evidence type="ECO:0000256" key="6">
    <source>
        <dbReference type="ARBA" id="ARBA00023242"/>
    </source>
</evidence>
<comment type="similarity">
    <text evidence="7">Belongs to the 2-oxoadipate dioxygenase/decarboxylase family.</text>
</comment>
<name>A0A8K0W603_9HYPO</name>
<dbReference type="SMART" id="SM00906">
    <property type="entry name" value="Fungal_trans"/>
    <property type="match status" value="1"/>
</dbReference>
<sequence length="1235" mass="139993">MEITHSKTSVWDADVLRTKFSLALSEMYRQEVPLYSDLIHIVQDVDASVLEAEGQRLEDLPLRNHLERHGAIRLGSEEELQLIKRLFAIFGMHPVGYYDLQIVNFPLHATAFRPITEESLAKNPFRVFTSVLRKDLLSPAIRDTVEQLLSRRNLFSVRLLNIIQQVESGEILLTPSEADALITESLKIFKWHSRSMVTVEDYSKLKQEHPLVADIVCFPSAHINHLTPRTLDIENVQREMVRRHLPAKERIEGPPVRRCPILLRQTSFKALDELVNFPTPTGNAIPGTHTARFGEVEQRGAAVTRTGRDLYDELLKKASKESSGSSDITLDEALVDEFRAYPDSWHELERKGLVYFRYRIASSAHDWEMRRCLLERLHTPISLRELITVGLIEFDPLTYEDFLPLSAAGIFTSNLENKHSYRAIKESPRGQRDFEKALGCEIAQEFDLYDNTTCNKRHQQGDDEDAQPPRHRRKTVRKRIAIACEECRSRKRKCDGAMPACSGCAKRMSVCVYTSEVEARAWHNAMVQSLRNRLEELEAAERSTQEPEQPTCDNDSLVTTEVNHVHIQASTSDHEEYAAAMVTEGYSDQWETSFPDGEACLDQAPGASTPVERSGHGFSDLELQRLEELKRPIRQIMDQDETSNEALGAITPNRTLSTSSAEAQCTCDSVVHETRWYLPLRRVADSLVSAYFSKVHRIYPVLHQGSFRSLYDRLWESAKGDCEKCLGLCKQKKRGRLHAAILHAVFALASLLEPGCPKQNANRADEFFCRTQDLNFLDVLGDEVDTGLVQLGILMGFYLQATERFSKCWNVTSLTIGLAQTMGLHLADEQVKKRGFMTTPLTQMDYEMRSRVWYGCVVLEREVTMCFGRQLMSPTTGESPRLPESIDDNFLSQVVGEWNIQPPEQPSLLESYIQTIKLYDILNKVAARKEPHSLSSAQSATTTNFQNILDLDALLMKWRRALPEYLHYEPISSQNGDLQNYNSDGLPISEGHFFYQAKRLYLRFLHVRMLILRPALDLLFEKQQNEPDLRKDPLELGGTMPAAIDLHCSASIMLLAQLCSFGGGNSLKQPPAKSLEHCLQCLLSYKELSSVARKSIKLLKDAAESLSRNGKPPGSKREKAPITCHDDSQNHPHLRNVNAAMYRSGGVSQTGTELISHDESFGQSYLIEISNNSQEEDIGLTKSGDVIVDLEANHLRGLNDEFWSLNTGDMSQWPLVPFICQFENLPDTTDPQNFK</sequence>
<dbReference type="PANTHER" id="PTHR39479:SF2">
    <property type="entry name" value="2-OXOADIPATE DIOXYGENASE_DECARBOXYLASE"/>
    <property type="match status" value="1"/>
</dbReference>
<gene>
    <name evidence="13" type="ORF">BKA59DRAFT_497715</name>
</gene>
<dbReference type="GO" id="GO:0003677">
    <property type="term" value="F:DNA binding"/>
    <property type="evidence" value="ECO:0007669"/>
    <property type="project" value="InterPro"/>
</dbReference>
<dbReference type="Pfam" id="PF07063">
    <property type="entry name" value="HGLS"/>
    <property type="match status" value="1"/>
</dbReference>
<proteinExistence type="inferred from homology"/>
<feature type="region of interest" description="Disordered" evidence="11">
    <location>
        <begin position="454"/>
        <end position="475"/>
    </location>
</feature>
<dbReference type="OrthoDB" id="424974at2759"/>
<evidence type="ECO:0000313" key="13">
    <source>
        <dbReference type="EMBL" id="KAH7231180.1"/>
    </source>
</evidence>
<dbReference type="InterPro" id="IPR001138">
    <property type="entry name" value="Zn2Cys6_DnaBD"/>
</dbReference>
<evidence type="ECO:0000313" key="14">
    <source>
        <dbReference type="Proteomes" id="UP000813427"/>
    </source>
</evidence>
<keyword evidence="5" id="KW-0408">Iron</keyword>
<feature type="domain" description="Zn(2)-C6 fungal-type" evidence="12">
    <location>
        <begin position="483"/>
        <end position="513"/>
    </location>
</feature>
<evidence type="ECO:0000256" key="1">
    <source>
        <dbReference type="ARBA" id="ARBA00001954"/>
    </source>
</evidence>
<dbReference type="PROSITE" id="PS50048">
    <property type="entry name" value="ZN2_CY6_FUNGAL_2"/>
    <property type="match status" value="1"/>
</dbReference>
<dbReference type="AlphaFoldDB" id="A0A8K0W603"/>
<dbReference type="EC" id="1.13.11.93" evidence="8"/>
<dbReference type="Gene3D" id="3.10.180.80">
    <property type="entry name" value="Uncharacterised protein PF07063, DUF1338"/>
    <property type="match status" value="1"/>
</dbReference>
<evidence type="ECO:0000256" key="7">
    <source>
        <dbReference type="ARBA" id="ARBA00035013"/>
    </source>
</evidence>
<feature type="compositionally biased region" description="Basic and acidic residues" evidence="11">
    <location>
        <begin position="1115"/>
        <end position="1130"/>
    </location>
</feature>
<evidence type="ECO:0000256" key="11">
    <source>
        <dbReference type="SAM" id="MobiDB-lite"/>
    </source>
</evidence>
<dbReference type="GO" id="GO:0006351">
    <property type="term" value="P:DNA-templated transcription"/>
    <property type="evidence" value="ECO:0007669"/>
    <property type="project" value="InterPro"/>
</dbReference>
<dbReference type="InterPro" id="IPR036864">
    <property type="entry name" value="Zn2-C6_fun-type_DNA-bd_sf"/>
</dbReference>
<dbReference type="SUPFAM" id="SSF57701">
    <property type="entry name" value="Zn2/Cys6 DNA-binding domain"/>
    <property type="match status" value="1"/>
</dbReference>
<keyword evidence="2" id="KW-0479">Metal-binding</keyword>
<evidence type="ECO:0000256" key="2">
    <source>
        <dbReference type="ARBA" id="ARBA00022723"/>
    </source>
</evidence>
<dbReference type="SMART" id="SM00066">
    <property type="entry name" value="GAL4"/>
    <property type="match status" value="1"/>
</dbReference>
<evidence type="ECO:0000256" key="9">
    <source>
        <dbReference type="ARBA" id="ARBA00035034"/>
    </source>
</evidence>
<keyword evidence="14" id="KW-1185">Reference proteome</keyword>
<dbReference type="CDD" id="cd00067">
    <property type="entry name" value="GAL4"/>
    <property type="match status" value="1"/>
</dbReference>